<reference evidence="2" key="2">
    <citation type="submission" date="2018-05" db="EMBL/GenBank/DDBJ databases">
        <title>OpunRS2 (Oryza punctata Reference Sequence Version 2).</title>
        <authorList>
            <person name="Zhang J."/>
            <person name="Kudrna D."/>
            <person name="Lee S."/>
            <person name="Talag J."/>
            <person name="Welchert J."/>
            <person name="Wing R.A."/>
        </authorList>
    </citation>
    <scope>NUCLEOTIDE SEQUENCE [LARGE SCALE GENOMIC DNA]</scope>
</reference>
<evidence type="ECO:0000256" key="1">
    <source>
        <dbReference type="SAM" id="MobiDB-lite"/>
    </source>
</evidence>
<feature type="region of interest" description="Disordered" evidence="1">
    <location>
        <begin position="1"/>
        <end position="105"/>
    </location>
</feature>
<dbReference type="HOGENOM" id="CLU_1725249_0_0_1"/>
<proteinExistence type="predicted"/>
<dbReference type="Proteomes" id="UP000026962">
    <property type="component" value="Chromosome 2"/>
</dbReference>
<dbReference type="Gramene" id="OPUNC02G09030.1">
    <property type="protein sequence ID" value="OPUNC02G09030.1"/>
    <property type="gene ID" value="OPUNC02G09030"/>
</dbReference>
<evidence type="ECO:0008006" key="4">
    <source>
        <dbReference type="Google" id="ProtNLM"/>
    </source>
</evidence>
<feature type="region of interest" description="Disordered" evidence="1">
    <location>
        <begin position="118"/>
        <end position="137"/>
    </location>
</feature>
<dbReference type="EnsemblPlants" id="OPUNC02G09030.1">
    <property type="protein sequence ID" value="OPUNC02G09030.1"/>
    <property type="gene ID" value="OPUNC02G09030"/>
</dbReference>
<feature type="compositionally biased region" description="Gly residues" evidence="1">
    <location>
        <begin position="60"/>
        <end position="69"/>
    </location>
</feature>
<dbReference type="AlphaFoldDB" id="A0A0E0JXU5"/>
<evidence type="ECO:0000313" key="2">
    <source>
        <dbReference type="EnsemblPlants" id="OPUNC02G09030.1"/>
    </source>
</evidence>
<feature type="compositionally biased region" description="Gly residues" evidence="1">
    <location>
        <begin position="121"/>
        <end position="133"/>
    </location>
</feature>
<organism evidence="2">
    <name type="scientific">Oryza punctata</name>
    <name type="common">Red rice</name>
    <dbReference type="NCBI Taxonomy" id="4537"/>
    <lineage>
        <taxon>Eukaryota</taxon>
        <taxon>Viridiplantae</taxon>
        <taxon>Streptophyta</taxon>
        <taxon>Embryophyta</taxon>
        <taxon>Tracheophyta</taxon>
        <taxon>Spermatophyta</taxon>
        <taxon>Magnoliopsida</taxon>
        <taxon>Liliopsida</taxon>
        <taxon>Poales</taxon>
        <taxon>Poaceae</taxon>
        <taxon>BOP clade</taxon>
        <taxon>Oryzoideae</taxon>
        <taxon>Oryzeae</taxon>
        <taxon>Oryzinae</taxon>
        <taxon>Oryza</taxon>
    </lineage>
</organism>
<evidence type="ECO:0000313" key="3">
    <source>
        <dbReference type="Proteomes" id="UP000026962"/>
    </source>
</evidence>
<sequence>MTTTTAGEDIDSSRRGDGGGGIMRDGWSRLSAAAAEGEEGGEAARGIGCAVEEPWRGEGDGGAGGLGHDGGWRWHGRTPCDGSKGATNPEVGVASTDGGVEGSGSGVVAWTGLRVEAASRDGGGGWRGRGGGVDRAVTGESERSAILCIAEE</sequence>
<protein>
    <recommendedName>
        <fullName evidence="4">DUF834 domain-containing protein</fullName>
    </recommendedName>
</protein>
<reference evidence="2" key="1">
    <citation type="submission" date="2015-04" db="UniProtKB">
        <authorList>
            <consortium name="EnsemblPlants"/>
        </authorList>
    </citation>
    <scope>IDENTIFICATION</scope>
</reference>
<accession>A0A0E0JXU5</accession>
<name>A0A0E0JXU5_ORYPU</name>
<keyword evidence="3" id="KW-1185">Reference proteome</keyword>
<feature type="compositionally biased region" description="Low complexity" evidence="1">
    <location>
        <begin position="24"/>
        <end position="35"/>
    </location>
</feature>